<sequence>MSSKKQEKQSKPIIPRIDIEPFELESTSAAMMRCSSMSSTDPCRTSSMSSRLLSFSTAANAVMGSKRRLSEMIRKSILGTVHLSFS</sequence>
<organism evidence="1 2">
    <name type="scientific">Caenorhabditis bovis</name>
    <dbReference type="NCBI Taxonomy" id="2654633"/>
    <lineage>
        <taxon>Eukaryota</taxon>
        <taxon>Metazoa</taxon>
        <taxon>Ecdysozoa</taxon>
        <taxon>Nematoda</taxon>
        <taxon>Chromadorea</taxon>
        <taxon>Rhabditida</taxon>
        <taxon>Rhabditina</taxon>
        <taxon>Rhabditomorpha</taxon>
        <taxon>Rhabditoidea</taxon>
        <taxon>Rhabditidae</taxon>
        <taxon>Peloderinae</taxon>
        <taxon>Caenorhabditis</taxon>
    </lineage>
</organism>
<keyword evidence="2" id="KW-1185">Reference proteome</keyword>
<dbReference type="EMBL" id="CADEPM010000013">
    <property type="protein sequence ID" value="CAB3411439.1"/>
    <property type="molecule type" value="Genomic_DNA"/>
</dbReference>
<dbReference type="Proteomes" id="UP000494206">
    <property type="component" value="Unassembled WGS sequence"/>
</dbReference>
<evidence type="ECO:0000313" key="1">
    <source>
        <dbReference type="EMBL" id="CAB3411439.1"/>
    </source>
</evidence>
<dbReference type="AlphaFoldDB" id="A0A8S1FBU2"/>
<protein>
    <submittedName>
        <fullName evidence="1">Uncharacterized protein</fullName>
    </submittedName>
</protein>
<proteinExistence type="predicted"/>
<gene>
    <name evidence="1" type="ORF">CBOVIS_LOCUS12831</name>
</gene>
<accession>A0A8S1FBU2</accession>
<evidence type="ECO:0000313" key="2">
    <source>
        <dbReference type="Proteomes" id="UP000494206"/>
    </source>
</evidence>
<reference evidence="1 2" key="1">
    <citation type="submission" date="2020-04" db="EMBL/GenBank/DDBJ databases">
        <authorList>
            <person name="Laetsch R D."/>
            <person name="Stevens L."/>
            <person name="Kumar S."/>
            <person name="Blaxter L. M."/>
        </authorList>
    </citation>
    <scope>NUCLEOTIDE SEQUENCE [LARGE SCALE GENOMIC DNA]</scope>
</reference>
<name>A0A8S1FBU2_9PELO</name>
<comment type="caution">
    <text evidence="1">The sequence shown here is derived from an EMBL/GenBank/DDBJ whole genome shotgun (WGS) entry which is preliminary data.</text>
</comment>